<dbReference type="EMBL" id="QNUL01000028">
    <property type="protein sequence ID" value="REA57393.1"/>
    <property type="molecule type" value="Genomic_DNA"/>
</dbReference>
<dbReference type="PANTHER" id="PTHR44858:SF1">
    <property type="entry name" value="UDP-N-ACETYLGLUCOSAMINE--PEPTIDE N-ACETYLGLUCOSAMINYLTRANSFERASE SPINDLY-RELATED"/>
    <property type="match status" value="1"/>
</dbReference>
<dbReference type="AlphaFoldDB" id="A0A3D8Y542"/>
<name>A0A3D8Y542_9BACT</name>
<accession>A0A3D8Y542</accession>
<dbReference type="OrthoDB" id="935503at2"/>
<dbReference type="Pfam" id="PF13432">
    <property type="entry name" value="TPR_16"/>
    <property type="match status" value="1"/>
</dbReference>
<dbReference type="Pfam" id="PF13174">
    <property type="entry name" value="TPR_6"/>
    <property type="match status" value="1"/>
</dbReference>
<dbReference type="InterPro" id="IPR019734">
    <property type="entry name" value="TPR_rpt"/>
</dbReference>
<dbReference type="Gene3D" id="1.25.40.10">
    <property type="entry name" value="Tetratricopeptide repeat domain"/>
    <property type="match status" value="1"/>
</dbReference>
<keyword evidence="4" id="KW-0472">Membrane</keyword>
<organism evidence="5 6">
    <name type="scientific">Dyadobacter luteus</name>
    <dbReference type="NCBI Taxonomy" id="2259619"/>
    <lineage>
        <taxon>Bacteria</taxon>
        <taxon>Pseudomonadati</taxon>
        <taxon>Bacteroidota</taxon>
        <taxon>Cytophagia</taxon>
        <taxon>Cytophagales</taxon>
        <taxon>Spirosomataceae</taxon>
        <taxon>Dyadobacter</taxon>
    </lineage>
</organism>
<keyword evidence="1" id="KW-0677">Repeat</keyword>
<evidence type="ECO:0000313" key="6">
    <source>
        <dbReference type="Proteomes" id="UP000256373"/>
    </source>
</evidence>
<dbReference type="PANTHER" id="PTHR44858">
    <property type="entry name" value="TETRATRICOPEPTIDE REPEAT PROTEIN 6"/>
    <property type="match status" value="1"/>
</dbReference>
<protein>
    <submittedName>
        <fullName evidence="5">Uncharacterized protein</fullName>
    </submittedName>
</protein>
<dbReference type="Proteomes" id="UP000256373">
    <property type="component" value="Unassembled WGS sequence"/>
</dbReference>
<evidence type="ECO:0000256" key="3">
    <source>
        <dbReference type="PROSITE-ProRule" id="PRU00339"/>
    </source>
</evidence>
<sequence>MLELLAVLTFCGYIYYLRNYADLRTKSEKEEADFSAGISYYCNGEYEQAFIYFNDVLSRRPNSCIALLYRGLCYKSQGRFAQAESDIRSALSIDEDVWLAHLELGKLQFENGQNEDALAAANRAVSKAEETSPDPYLFRAQVNEKLGHHKAAKNDTDKAEQILQLSRTGGIVKSAEPFVDKKLLVSMVLVLFTSALVILVIKNAESVHLPYIVAVICAIALGFAEPQKGWILAALQVVLVLAGYFLFTTQPETTGQTEIENFSLYGSLILTFVASFLGGFMKRALNMS</sequence>
<keyword evidence="2 3" id="KW-0802">TPR repeat</keyword>
<dbReference type="SUPFAM" id="SSF48452">
    <property type="entry name" value="TPR-like"/>
    <property type="match status" value="1"/>
</dbReference>
<keyword evidence="6" id="KW-1185">Reference proteome</keyword>
<evidence type="ECO:0000256" key="1">
    <source>
        <dbReference type="ARBA" id="ARBA00022737"/>
    </source>
</evidence>
<proteinExistence type="predicted"/>
<evidence type="ECO:0000256" key="2">
    <source>
        <dbReference type="ARBA" id="ARBA00022803"/>
    </source>
</evidence>
<comment type="caution">
    <text evidence="5">The sequence shown here is derived from an EMBL/GenBank/DDBJ whole genome shotgun (WGS) entry which is preliminary data.</text>
</comment>
<evidence type="ECO:0000313" key="5">
    <source>
        <dbReference type="EMBL" id="REA57393.1"/>
    </source>
</evidence>
<reference evidence="5 6" key="1">
    <citation type="submission" date="2018-07" db="EMBL/GenBank/DDBJ databases">
        <title>Dyadobacter roseus sp. nov., isolated from rose rhizosphere soil.</title>
        <authorList>
            <person name="Chen L."/>
        </authorList>
    </citation>
    <scope>NUCLEOTIDE SEQUENCE [LARGE SCALE GENOMIC DNA]</scope>
    <source>
        <strain evidence="5 6">RS19</strain>
    </source>
</reference>
<dbReference type="InterPro" id="IPR011990">
    <property type="entry name" value="TPR-like_helical_dom_sf"/>
</dbReference>
<gene>
    <name evidence="5" type="ORF">DSL64_23860</name>
</gene>
<feature type="transmembrane region" description="Helical" evidence="4">
    <location>
        <begin position="207"/>
        <end position="223"/>
    </location>
</feature>
<keyword evidence="4" id="KW-1133">Transmembrane helix</keyword>
<dbReference type="RefSeq" id="WP_115833470.1">
    <property type="nucleotide sequence ID" value="NZ_QNUL01000028.1"/>
</dbReference>
<feature type="transmembrane region" description="Helical" evidence="4">
    <location>
        <begin position="230"/>
        <end position="247"/>
    </location>
</feature>
<feature type="transmembrane region" description="Helical" evidence="4">
    <location>
        <begin position="183"/>
        <end position="201"/>
    </location>
</feature>
<dbReference type="InterPro" id="IPR050498">
    <property type="entry name" value="Ycf3"/>
</dbReference>
<dbReference type="SMART" id="SM00028">
    <property type="entry name" value="TPR"/>
    <property type="match status" value="4"/>
</dbReference>
<dbReference type="PROSITE" id="PS50005">
    <property type="entry name" value="TPR"/>
    <property type="match status" value="1"/>
</dbReference>
<keyword evidence="4" id="KW-0812">Transmembrane</keyword>
<feature type="transmembrane region" description="Helical" evidence="4">
    <location>
        <begin position="262"/>
        <end position="281"/>
    </location>
</feature>
<feature type="repeat" description="TPR" evidence="3">
    <location>
        <begin position="30"/>
        <end position="63"/>
    </location>
</feature>
<evidence type="ECO:0000256" key="4">
    <source>
        <dbReference type="SAM" id="Phobius"/>
    </source>
</evidence>